<keyword evidence="2" id="KW-1185">Reference proteome</keyword>
<accession>A0A6A6WU51</accession>
<dbReference type="OrthoDB" id="58416at2759"/>
<dbReference type="InterPro" id="IPR053206">
    <property type="entry name" value="Dimeric_xanthone_biosynth"/>
</dbReference>
<dbReference type="PANTHER" id="PTHR38048">
    <property type="entry name" value="EXPRESSED PROTEIN"/>
    <property type="match status" value="1"/>
</dbReference>
<dbReference type="Proteomes" id="UP000799757">
    <property type="component" value="Unassembled WGS sequence"/>
</dbReference>
<reference evidence="1" key="1">
    <citation type="journal article" date="2020" name="Stud. Mycol.">
        <title>101 Dothideomycetes genomes: a test case for predicting lifestyles and emergence of pathogens.</title>
        <authorList>
            <person name="Haridas S."/>
            <person name="Albert R."/>
            <person name="Binder M."/>
            <person name="Bloem J."/>
            <person name="Labutti K."/>
            <person name="Salamov A."/>
            <person name="Andreopoulos B."/>
            <person name="Baker S."/>
            <person name="Barry K."/>
            <person name="Bills G."/>
            <person name="Bluhm B."/>
            <person name="Cannon C."/>
            <person name="Castanera R."/>
            <person name="Culley D."/>
            <person name="Daum C."/>
            <person name="Ezra D."/>
            <person name="Gonzalez J."/>
            <person name="Henrissat B."/>
            <person name="Kuo A."/>
            <person name="Liang C."/>
            <person name="Lipzen A."/>
            <person name="Lutzoni F."/>
            <person name="Magnuson J."/>
            <person name="Mondo S."/>
            <person name="Nolan M."/>
            <person name="Ohm R."/>
            <person name="Pangilinan J."/>
            <person name="Park H.-J."/>
            <person name="Ramirez L."/>
            <person name="Alfaro M."/>
            <person name="Sun H."/>
            <person name="Tritt A."/>
            <person name="Yoshinaga Y."/>
            <person name="Zwiers L.-H."/>
            <person name="Turgeon B."/>
            <person name="Goodwin S."/>
            <person name="Spatafora J."/>
            <person name="Crous P."/>
            <person name="Grigoriev I."/>
        </authorList>
    </citation>
    <scope>NUCLEOTIDE SEQUENCE</scope>
    <source>
        <strain evidence="1">CBS 109.77</strain>
    </source>
</reference>
<dbReference type="EMBL" id="MU002296">
    <property type="protein sequence ID" value="KAF2787632.1"/>
    <property type="molecule type" value="Genomic_DNA"/>
</dbReference>
<name>A0A6A6WU51_9PLEO</name>
<proteinExistence type="predicted"/>
<evidence type="ECO:0008006" key="3">
    <source>
        <dbReference type="Google" id="ProtNLM"/>
    </source>
</evidence>
<gene>
    <name evidence="1" type="ORF">K505DRAFT_379462</name>
</gene>
<dbReference type="AlphaFoldDB" id="A0A6A6WU51"/>
<dbReference type="PANTHER" id="PTHR38048:SF2">
    <property type="entry name" value="HEMERYTHRIN-LIKE DOMAIN-CONTAINING PROTEIN"/>
    <property type="match status" value="1"/>
</dbReference>
<evidence type="ECO:0000313" key="1">
    <source>
        <dbReference type="EMBL" id="KAF2787632.1"/>
    </source>
</evidence>
<protein>
    <recommendedName>
        <fullName evidence="3">Hemerythrin-like domain-containing protein</fullName>
    </recommendedName>
</protein>
<organism evidence="1 2">
    <name type="scientific">Melanomma pulvis-pyrius CBS 109.77</name>
    <dbReference type="NCBI Taxonomy" id="1314802"/>
    <lineage>
        <taxon>Eukaryota</taxon>
        <taxon>Fungi</taxon>
        <taxon>Dikarya</taxon>
        <taxon>Ascomycota</taxon>
        <taxon>Pezizomycotina</taxon>
        <taxon>Dothideomycetes</taxon>
        <taxon>Pleosporomycetidae</taxon>
        <taxon>Pleosporales</taxon>
        <taxon>Melanommataceae</taxon>
        <taxon>Melanomma</taxon>
    </lineage>
</organism>
<sequence>MANPHPSRKYNWSSTPLALIPTPLHLTSSKDPYTHAATEIALVHNALIRALNTIYLQAPFIPSQLYDPFVAYSLACYQCVSAHYSGEQTFLFPELERLTGETGLMGRDVEQHTMLHLGVKTWGHWLESVVARRNSFSPDMCRSLMDDFLPAIHRYLTDRISALLELSRFGNKIDIRALSKTEGENVVKGLSRTTQLPALLLNHDSGFEGGVHRLPPVPGVVEWLLRRVCMRRKREWWRFASCGIDGRGRRLKFGGDVSGRLS</sequence>
<evidence type="ECO:0000313" key="2">
    <source>
        <dbReference type="Proteomes" id="UP000799757"/>
    </source>
</evidence>